<dbReference type="AlphaFoldDB" id="A0A2G8QWM4"/>
<dbReference type="EMBL" id="AWWI01000182">
    <property type="protein sequence ID" value="PIL13687.1"/>
    <property type="molecule type" value="Genomic_DNA"/>
</dbReference>
<evidence type="ECO:0000313" key="3">
    <source>
        <dbReference type="EMBL" id="PIL13687.1"/>
    </source>
</evidence>
<gene>
    <name evidence="3" type="ORF">P775_27375</name>
</gene>
<dbReference type="Gene3D" id="2.130.10.10">
    <property type="entry name" value="YVTN repeat-like/Quinoprotein amine dehydrogenase"/>
    <property type="match status" value="1"/>
</dbReference>
<evidence type="ECO:0000256" key="1">
    <source>
        <dbReference type="SAM" id="MobiDB-lite"/>
    </source>
</evidence>
<keyword evidence="4" id="KW-1185">Reference proteome</keyword>
<feature type="domain" description="Pyrrolo-quinoline quinone repeat" evidence="2">
    <location>
        <begin position="154"/>
        <end position="389"/>
    </location>
</feature>
<name>A0A2G8QWM4_9RHOB</name>
<dbReference type="SMART" id="SM00564">
    <property type="entry name" value="PQQ"/>
    <property type="match status" value="7"/>
</dbReference>
<comment type="caution">
    <text evidence="3">The sequence shown here is derived from an EMBL/GenBank/DDBJ whole genome shotgun (WGS) entry which is preliminary data.</text>
</comment>
<dbReference type="Pfam" id="PF13360">
    <property type="entry name" value="PQQ_2"/>
    <property type="match status" value="1"/>
</dbReference>
<dbReference type="SUPFAM" id="SSF50998">
    <property type="entry name" value="Quinoprotein alcohol dehydrogenase-like"/>
    <property type="match status" value="1"/>
</dbReference>
<dbReference type="Proteomes" id="UP000231259">
    <property type="component" value="Unassembled WGS sequence"/>
</dbReference>
<dbReference type="PANTHER" id="PTHR34512">
    <property type="entry name" value="CELL SURFACE PROTEIN"/>
    <property type="match status" value="1"/>
</dbReference>
<sequence length="474" mass="49566">MQPDKIRPGPVGRGSPAAPAGHSKTMTDHGGRALRNFTILAGLLGATLLAACGENEPILPGERLGIREVLQSRGAEPAPPPNSARAISLAGQVANTSWPQSAVSPFVRTENAALAASLSPLWAVNIGQGDSSRYKLNTDPVALDGRIFTMDSASKVTAVSTAGRVLWTHDLTPLRDADDQAQGGGFAAANGRLYVSSGFGTLSALDAATGAEIWTQRLDNTATGAPTYRDGVIYLTSGDTLGWAIEAQDGRIRWQIEGVGNINNVAGAPAPAVDDQRVVFAYGDGTVQAAFRQGGLRLWNAAIVGGRTGSAIALINDVTGDPLIAGDSVYAGNFSGRTVAFDKATGERRWTAQQGALGPMWPAGDSVFFVSDRNKLVRLDARDGTQIWEVDLPGYLQRKNPQKQRDRTYANLGPIMAGGRLIVASTDGQIRGFDPASGALVSSTAIDGGATTRPIVVNGVLYVVSGKGQLHAFR</sequence>
<dbReference type="InterPro" id="IPR018391">
    <property type="entry name" value="PQQ_b-propeller_rpt"/>
</dbReference>
<dbReference type="InterPro" id="IPR015943">
    <property type="entry name" value="WD40/YVTN_repeat-like_dom_sf"/>
</dbReference>
<evidence type="ECO:0000259" key="2">
    <source>
        <dbReference type="Pfam" id="PF13360"/>
    </source>
</evidence>
<protein>
    <recommendedName>
        <fullName evidence="2">Pyrrolo-quinoline quinone repeat domain-containing protein</fullName>
    </recommendedName>
</protein>
<accession>A0A2G8QWM4</accession>
<reference evidence="3 4" key="1">
    <citation type="submission" date="2013-09" db="EMBL/GenBank/DDBJ databases">
        <title>Genome sequencing of Phaeobacter antarcticus sp. nov. SM1211.</title>
        <authorList>
            <person name="Zhang X.-Y."/>
            <person name="Liu C."/>
            <person name="Chen X.-L."/>
            <person name="Xie B.-B."/>
            <person name="Qin Q.-L."/>
            <person name="Rong J.-C."/>
            <person name="Zhang Y.-Z."/>
        </authorList>
    </citation>
    <scope>NUCLEOTIDE SEQUENCE [LARGE SCALE GENOMIC DNA]</scope>
    <source>
        <strain evidence="3 4">SM1211</strain>
    </source>
</reference>
<feature type="region of interest" description="Disordered" evidence="1">
    <location>
        <begin position="1"/>
        <end position="29"/>
    </location>
</feature>
<proteinExistence type="predicted"/>
<organism evidence="3 4">
    <name type="scientific">Puniceibacterium antarcticum</name>
    <dbReference type="NCBI Taxonomy" id="1206336"/>
    <lineage>
        <taxon>Bacteria</taxon>
        <taxon>Pseudomonadati</taxon>
        <taxon>Pseudomonadota</taxon>
        <taxon>Alphaproteobacteria</taxon>
        <taxon>Rhodobacterales</taxon>
        <taxon>Paracoccaceae</taxon>
        <taxon>Puniceibacterium</taxon>
    </lineage>
</organism>
<dbReference type="RefSeq" id="WP_245875871.1">
    <property type="nucleotide sequence ID" value="NZ_AWWI01000182.1"/>
</dbReference>
<dbReference type="InterPro" id="IPR002372">
    <property type="entry name" value="PQQ_rpt_dom"/>
</dbReference>
<dbReference type="PANTHER" id="PTHR34512:SF30">
    <property type="entry name" value="OUTER MEMBRANE PROTEIN ASSEMBLY FACTOR BAMB"/>
    <property type="match status" value="1"/>
</dbReference>
<dbReference type="InterPro" id="IPR011047">
    <property type="entry name" value="Quinoprotein_ADH-like_sf"/>
</dbReference>
<evidence type="ECO:0000313" key="4">
    <source>
        <dbReference type="Proteomes" id="UP000231259"/>
    </source>
</evidence>